<name>A0A2W1BHH9_HELAM</name>
<dbReference type="Gene3D" id="3.60.15.10">
    <property type="entry name" value="Ribonuclease Z/Hydroxyacylglutathione hydrolase-like"/>
    <property type="match status" value="1"/>
</dbReference>
<dbReference type="InterPro" id="IPR011084">
    <property type="entry name" value="DRMBL"/>
</dbReference>
<keyword evidence="7" id="KW-0269">Exonuclease</keyword>
<organism evidence="14 15">
    <name type="scientific">Helicoverpa armigera</name>
    <name type="common">Cotton bollworm</name>
    <name type="synonym">Heliothis armigera</name>
    <dbReference type="NCBI Taxonomy" id="29058"/>
    <lineage>
        <taxon>Eukaryota</taxon>
        <taxon>Metazoa</taxon>
        <taxon>Ecdysozoa</taxon>
        <taxon>Arthropoda</taxon>
        <taxon>Hexapoda</taxon>
        <taxon>Insecta</taxon>
        <taxon>Pterygota</taxon>
        <taxon>Neoptera</taxon>
        <taxon>Endopterygota</taxon>
        <taxon>Lepidoptera</taxon>
        <taxon>Glossata</taxon>
        <taxon>Ditrysia</taxon>
        <taxon>Noctuoidea</taxon>
        <taxon>Noctuidae</taxon>
        <taxon>Heliothinae</taxon>
        <taxon>Helicoverpa</taxon>
    </lineage>
</organism>
<evidence type="ECO:0000256" key="10">
    <source>
        <dbReference type="ARBA" id="ARBA00023242"/>
    </source>
</evidence>
<reference evidence="14 15" key="1">
    <citation type="journal article" date="2017" name="BMC Biol.">
        <title>Genomic innovations, transcriptional plasticity and gene loss underlying the evolution and divergence of two highly polyphagous and invasive Helicoverpa pest species.</title>
        <authorList>
            <person name="Pearce S.L."/>
            <person name="Clarke D.F."/>
            <person name="East P.D."/>
            <person name="Elfekih S."/>
            <person name="Gordon K.H."/>
            <person name="Jermiin L.S."/>
            <person name="McGaughran A."/>
            <person name="Oakeshott J.G."/>
            <person name="Papanikolaou A."/>
            <person name="Perera O.P."/>
            <person name="Rane R.V."/>
            <person name="Richards S."/>
            <person name="Tay W.T."/>
            <person name="Walsh T.K."/>
            <person name="Anderson A."/>
            <person name="Anderson C.J."/>
            <person name="Asgari S."/>
            <person name="Board P.G."/>
            <person name="Bretschneider A."/>
            <person name="Campbell P.M."/>
            <person name="Chertemps T."/>
            <person name="Christeller J.T."/>
            <person name="Coppin C.W."/>
            <person name="Downes S.J."/>
            <person name="Duan G."/>
            <person name="Farnsworth C.A."/>
            <person name="Good R.T."/>
            <person name="Han L.B."/>
            <person name="Han Y.C."/>
            <person name="Hatje K."/>
            <person name="Horne I."/>
            <person name="Huang Y.P."/>
            <person name="Hughes D.S."/>
            <person name="Jacquin-Joly E."/>
            <person name="James W."/>
            <person name="Jhangiani S."/>
            <person name="Kollmar M."/>
            <person name="Kuwar S.S."/>
            <person name="Li S."/>
            <person name="Liu N.Y."/>
            <person name="Maibeche M.T."/>
            <person name="Miller J.R."/>
            <person name="Montagne N."/>
            <person name="Perry T."/>
            <person name="Qu J."/>
            <person name="Song S.V."/>
            <person name="Sutton G.G."/>
            <person name="Vogel H."/>
            <person name="Walenz B.P."/>
            <person name="Xu W."/>
            <person name="Zhang H.J."/>
            <person name="Zou Z."/>
            <person name="Batterham P."/>
            <person name="Edwards O.R."/>
            <person name="Feyereisen R."/>
            <person name="Gibbs R.A."/>
            <person name="Heckel D.G."/>
            <person name="McGrath A."/>
            <person name="Robin C."/>
            <person name="Scherer S.E."/>
            <person name="Worley K.C."/>
            <person name="Wu Y.D."/>
        </authorList>
    </citation>
    <scope>NUCLEOTIDE SEQUENCE [LARGE SCALE GENOMIC DNA]</scope>
    <source>
        <strain evidence="14">Harm_GR_Male_#8</strain>
        <tissue evidence="14">Whole organism</tissue>
    </source>
</reference>
<gene>
    <name evidence="14" type="primary">HaOG214053</name>
    <name evidence="14" type="ORF">B5X24_HaOG214053</name>
</gene>
<evidence type="ECO:0000256" key="11">
    <source>
        <dbReference type="ARBA" id="ARBA00039759"/>
    </source>
</evidence>
<dbReference type="Gene3D" id="3.40.50.12650">
    <property type="match status" value="1"/>
</dbReference>
<dbReference type="GO" id="GO:0003684">
    <property type="term" value="F:damaged DNA binding"/>
    <property type="evidence" value="ECO:0007669"/>
    <property type="project" value="TreeGrafter"/>
</dbReference>
<dbReference type="GO" id="GO:0005634">
    <property type="term" value="C:nucleus"/>
    <property type="evidence" value="ECO:0007669"/>
    <property type="project" value="UniProtKB-SubCell"/>
</dbReference>
<evidence type="ECO:0000256" key="8">
    <source>
        <dbReference type="ARBA" id="ARBA00023172"/>
    </source>
</evidence>
<protein>
    <recommendedName>
        <fullName evidence="11">Protein artemis</fullName>
    </recommendedName>
    <alternativeName>
        <fullName evidence="12">DNA cross-link repair 1C protein</fullName>
    </alternativeName>
</protein>
<dbReference type="PANTHER" id="PTHR23240">
    <property type="entry name" value="DNA CROSS-LINK REPAIR PROTEIN PSO2/SNM1-RELATED"/>
    <property type="match status" value="1"/>
</dbReference>
<evidence type="ECO:0000256" key="3">
    <source>
        <dbReference type="ARBA" id="ARBA00022722"/>
    </source>
</evidence>
<comment type="similarity">
    <text evidence="2">Belongs to the DNA repair metallo-beta-lactamase (DRMBL) family.</text>
</comment>
<keyword evidence="3" id="KW-0540">Nuclease</keyword>
<accession>A0A2W1BHH9</accession>
<evidence type="ECO:0000256" key="5">
    <source>
        <dbReference type="ARBA" id="ARBA00022763"/>
    </source>
</evidence>
<sequence length="374" mass="43630">MRSAFNGHIDEIPFILVDNFENDLNKNAYFLSHFHGDHVFGLGEDRLRHRLKRNKAFIYASEVTVAIIKKECPLLYPYLKVLELGRNTITITYNEKEIFLNVITLPAGHSFGSTMFLFKHENKNILYTGDFRITRNSVAKYTHLHHNGEPIVLDVLYVDTTFQNIPTFPKRSDVVRNAAVHIKNWLNLSKEHRVVLLTSAGYGYEAVCNVIFDETGMKTYVDGFHWDIYSQFPKELYGTTNNPESPISLCTKYRHTKNSDPLELQVYFSALKWGDTQNLLEEYLTVKQNRIEVCFSTHCGRDELLHFINYFKPNKIVGFPNQFDKYNGVDFFNNDFDDEVESVKILPKKRRVEKRGERVGKRVKESVLNDVFEF</sequence>
<keyword evidence="15" id="KW-1185">Reference proteome</keyword>
<evidence type="ECO:0000256" key="1">
    <source>
        <dbReference type="ARBA" id="ARBA00004123"/>
    </source>
</evidence>
<feature type="domain" description="DNA repair metallo-beta-lactamase" evidence="13">
    <location>
        <begin position="284"/>
        <end position="317"/>
    </location>
</feature>
<dbReference type="GO" id="GO:0035312">
    <property type="term" value="F:5'-3' DNA exonuclease activity"/>
    <property type="evidence" value="ECO:0007669"/>
    <property type="project" value="TreeGrafter"/>
</dbReference>
<evidence type="ECO:0000256" key="9">
    <source>
        <dbReference type="ARBA" id="ARBA00023204"/>
    </source>
</evidence>
<dbReference type="InterPro" id="IPR036866">
    <property type="entry name" value="RibonucZ/Hydroxyglut_hydro"/>
</dbReference>
<evidence type="ECO:0000256" key="4">
    <source>
        <dbReference type="ARBA" id="ARBA00022759"/>
    </source>
</evidence>
<dbReference type="SUPFAM" id="SSF56281">
    <property type="entry name" value="Metallo-hydrolase/oxidoreductase"/>
    <property type="match status" value="1"/>
</dbReference>
<dbReference type="GO" id="GO:0004519">
    <property type="term" value="F:endonuclease activity"/>
    <property type="evidence" value="ECO:0007669"/>
    <property type="project" value="UniProtKB-KW"/>
</dbReference>
<dbReference type="GO" id="GO:0006303">
    <property type="term" value="P:double-strand break repair via nonhomologous end joining"/>
    <property type="evidence" value="ECO:0007669"/>
    <property type="project" value="TreeGrafter"/>
</dbReference>
<keyword evidence="9" id="KW-0234">DNA repair</keyword>
<keyword evidence="4" id="KW-0255">Endonuclease</keyword>
<keyword evidence="6" id="KW-0378">Hydrolase</keyword>
<dbReference type="Proteomes" id="UP000249218">
    <property type="component" value="Unassembled WGS sequence"/>
</dbReference>
<keyword evidence="5" id="KW-0227">DNA damage</keyword>
<dbReference type="EMBL" id="KZ150374">
    <property type="protein sequence ID" value="PZC71123.1"/>
    <property type="molecule type" value="Genomic_DNA"/>
</dbReference>
<evidence type="ECO:0000313" key="15">
    <source>
        <dbReference type="Proteomes" id="UP000249218"/>
    </source>
</evidence>
<comment type="subcellular location">
    <subcellularLocation>
        <location evidence="1">Nucleus</location>
    </subcellularLocation>
</comment>
<keyword evidence="10" id="KW-0539">Nucleus</keyword>
<keyword evidence="8" id="KW-0233">DNA recombination</keyword>
<dbReference type="GO" id="GO:0000723">
    <property type="term" value="P:telomere maintenance"/>
    <property type="evidence" value="ECO:0007669"/>
    <property type="project" value="TreeGrafter"/>
</dbReference>
<evidence type="ECO:0000256" key="2">
    <source>
        <dbReference type="ARBA" id="ARBA00010304"/>
    </source>
</evidence>
<dbReference type="Pfam" id="PF07522">
    <property type="entry name" value="DRMBL"/>
    <property type="match status" value="1"/>
</dbReference>
<dbReference type="OrthoDB" id="262529at2759"/>
<dbReference type="PANTHER" id="PTHR23240:SF8">
    <property type="entry name" value="PROTEIN ARTEMIS"/>
    <property type="match status" value="1"/>
</dbReference>
<dbReference type="GO" id="GO:0036297">
    <property type="term" value="P:interstrand cross-link repair"/>
    <property type="evidence" value="ECO:0007669"/>
    <property type="project" value="TreeGrafter"/>
</dbReference>
<evidence type="ECO:0000256" key="6">
    <source>
        <dbReference type="ARBA" id="ARBA00022801"/>
    </source>
</evidence>
<proteinExistence type="inferred from homology"/>
<evidence type="ECO:0000256" key="12">
    <source>
        <dbReference type="ARBA" id="ARBA00042677"/>
    </source>
</evidence>
<dbReference type="GO" id="GO:0006310">
    <property type="term" value="P:DNA recombination"/>
    <property type="evidence" value="ECO:0007669"/>
    <property type="project" value="UniProtKB-KW"/>
</dbReference>
<evidence type="ECO:0000256" key="7">
    <source>
        <dbReference type="ARBA" id="ARBA00022839"/>
    </source>
</evidence>
<evidence type="ECO:0000259" key="13">
    <source>
        <dbReference type="Pfam" id="PF07522"/>
    </source>
</evidence>
<dbReference type="AlphaFoldDB" id="A0A2W1BHH9"/>
<evidence type="ECO:0000313" key="14">
    <source>
        <dbReference type="EMBL" id="PZC71123.1"/>
    </source>
</evidence>